<evidence type="ECO:0000313" key="2">
    <source>
        <dbReference type="EMBL" id="GLK14046.1"/>
    </source>
</evidence>
<proteinExistence type="predicted"/>
<evidence type="ECO:0000313" key="3">
    <source>
        <dbReference type="Proteomes" id="UP001143474"/>
    </source>
</evidence>
<dbReference type="Pfam" id="PF03413">
    <property type="entry name" value="PepSY"/>
    <property type="match status" value="1"/>
</dbReference>
<dbReference type="Gene3D" id="3.30.505.20">
    <property type="match status" value="1"/>
</dbReference>
<dbReference type="EMBL" id="BSEV01000028">
    <property type="protein sequence ID" value="GLK14046.1"/>
    <property type="molecule type" value="Genomic_DNA"/>
</dbReference>
<gene>
    <name evidence="2" type="ORF">GCM10017600_74580</name>
</gene>
<dbReference type="Proteomes" id="UP001143474">
    <property type="component" value="Unassembled WGS sequence"/>
</dbReference>
<name>A0A9W6I9S2_9ACTN</name>
<organism evidence="2 3">
    <name type="scientific">Streptosporangium carneum</name>
    <dbReference type="NCBI Taxonomy" id="47481"/>
    <lineage>
        <taxon>Bacteria</taxon>
        <taxon>Bacillati</taxon>
        <taxon>Actinomycetota</taxon>
        <taxon>Actinomycetes</taxon>
        <taxon>Streptosporangiales</taxon>
        <taxon>Streptosporangiaceae</taxon>
        <taxon>Streptosporangium</taxon>
    </lineage>
</organism>
<accession>A0A9W6I9S2</accession>
<dbReference type="Gene3D" id="3.10.450.40">
    <property type="match status" value="1"/>
</dbReference>
<keyword evidence="3" id="KW-1185">Reference proteome</keyword>
<reference evidence="2" key="1">
    <citation type="journal article" date="2014" name="Int. J. Syst. Evol. Microbiol.">
        <title>Complete genome sequence of Corynebacterium casei LMG S-19264T (=DSM 44701T), isolated from a smear-ripened cheese.</title>
        <authorList>
            <consortium name="US DOE Joint Genome Institute (JGI-PGF)"/>
            <person name="Walter F."/>
            <person name="Albersmeier A."/>
            <person name="Kalinowski J."/>
            <person name="Ruckert C."/>
        </authorList>
    </citation>
    <scope>NUCLEOTIDE SEQUENCE</scope>
    <source>
        <strain evidence="2">VKM Ac-2007</strain>
    </source>
</reference>
<reference evidence="2" key="2">
    <citation type="submission" date="2023-01" db="EMBL/GenBank/DDBJ databases">
        <authorList>
            <person name="Sun Q."/>
            <person name="Evtushenko L."/>
        </authorList>
    </citation>
    <scope>NUCLEOTIDE SEQUENCE</scope>
    <source>
        <strain evidence="2">VKM Ac-2007</strain>
    </source>
</reference>
<comment type="caution">
    <text evidence="2">The sequence shown here is derived from an EMBL/GenBank/DDBJ whole genome shotgun (WGS) entry which is preliminary data.</text>
</comment>
<feature type="domain" description="PepSY" evidence="1">
    <location>
        <begin position="159"/>
        <end position="218"/>
    </location>
</feature>
<evidence type="ECO:0000259" key="1">
    <source>
        <dbReference type="Pfam" id="PF03413"/>
    </source>
</evidence>
<sequence length="223" mass="22818">MSDFRACLDRASGSVIGMNDGKHAKAIIGTVFAGSALLAAAACGNAPTQSGSRKAAPAGVVVGLVSPSGTPGDPGQDSGGMASLEKACAAAVNAVKGSTVLSVQAENDGRIWGVQLAGPEGAEQLLEVDASGKVVSGPRTKVTGEEEKARVTGIVKDSRLSYEEAAKKVSSSVPHGRITHMSLDRYTDNLLVWDVDVVTPDGVWHEVKVDAKDGAVTKDGHRD</sequence>
<dbReference type="AlphaFoldDB" id="A0A9W6I9S2"/>
<protein>
    <recommendedName>
        <fullName evidence="1">PepSY domain-containing protein</fullName>
    </recommendedName>
</protein>
<dbReference type="InterPro" id="IPR025711">
    <property type="entry name" value="PepSY"/>
</dbReference>